<dbReference type="SMART" id="SM00368">
    <property type="entry name" value="LRR_RI"/>
    <property type="match status" value="8"/>
</dbReference>
<protein>
    <recommendedName>
        <fullName evidence="4">RNI-like protein</fullName>
    </recommendedName>
</protein>
<feature type="region of interest" description="Disordered" evidence="1">
    <location>
        <begin position="483"/>
        <end position="537"/>
    </location>
</feature>
<organism evidence="2 3">
    <name type="scientific">Tetraparma gracilis</name>
    <dbReference type="NCBI Taxonomy" id="2962635"/>
    <lineage>
        <taxon>Eukaryota</taxon>
        <taxon>Sar</taxon>
        <taxon>Stramenopiles</taxon>
        <taxon>Ochrophyta</taxon>
        <taxon>Bolidophyceae</taxon>
        <taxon>Parmales</taxon>
        <taxon>Triparmaceae</taxon>
        <taxon>Tetraparma</taxon>
    </lineage>
</organism>
<dbReference type="InterPro" id="IPR027038">
    <property type="entry name" value="RanGap"/>
</dbReference>
<feature type="compositionally biased region" description="Low complexity" evidence="1">
    <location>
        <begin position="501"/>
        <end position="524"/>
    </location>
</feature>
<dbReference type="EMBL" id="BRYB01002482">
    <property type="protein sequence ID" value="GMI20319.1"/>
    <property type="molecule type" value="Genomic_DNA"/>
</dbReference>
<dbReference type="Gene3D" id="3.80.10.10">
    <property type="entry name" value="Ribonuclease Inhibitor"/>
    <property type="match status" value="2"/>
</dbReference>
<dbReference type="InterPro" id="IPR032675">
    <property type="entry name" value="LRR_dom_sf"/>
</dbReference>
<feature type="region of interest" description="Disordered" evidence="1">
    <location>
        <begin position="68"/>
        <end position="88"/>
    </location>
</feature>
<evidence type="ECO:0008006" key="4">
    <source>
        <dbReference type="Google" id="ProtNLM"/>
    </source>
</evidence>
<dbReference type="PANTHER" id="PTHR24113">
    <property type="entry name" value="RAN GTPASE-ACTIVATING PROTEIN 1"/>
    <property type="match status" value="1"/>
</dbReference>
<evidence type="ECO:0000256" key="1">
    <source>
        <dbReference type="SAM" id="MobiDB-lite"/>
    </source>
</evidence>
<feature type="compositionally biased region" description="Basic and acidic residues" evidence="1">
    <location>
        <begin position="70"/>
        <end position="82"/>
    </location>
</feature>
<evidence type="ECO:0000313" key="3">
    <source>
        <dbReference type="Proteomes" id="UP001165060"/>
    </source>
</evidence>
<dbReference type="SUPFAM" id="SSF52047">
    <property type="entry name" value="RNI-like"/>
    <property type="match status" value="1"/>
</dbReference>
<reference evidence="2 3" key="1">
    <citation type="journal article" date="2023" name="Commun. Biol.">
        <title>Genome analysis of Parmales, the sister group of diatoms, reveals the evolutionary specialization of diatoms from phago-mixotrophs to photoautotrophs.</title>
        <authorList>
            <person name="Ban H."/>
            <person name="Sato S."/>
            <person name="Yoshikawa S."/>
            <person name="Yamada K."/>
            <person name="Nakamura Y."/>
            <person name="Ichinomiya M."/>
            <person name="Sato N."/>
            <person name="Blanc-Mathieu R."/>
            <person name="Endo H."/>
            <person name="Kuwata A."/>
            <person name="Ogata H."/>
        </authorList>
    </citation>
    <scope>NUCLEOTIDE SEQUENCE [LARGE SCALE GENOMIC DNA]</scope>
</reference>
<name>A0ABQ6M656_9STRA</name>
<accession>A0ABQ6M656</accession>
<sequence>MKAAKRHTASLKQSTVLSAAIAGLSSSSPSPLPLDLSSLSLSSLSAHLVYAVVTGRIAASNIWSFVDDLPDPKDPRPPERDLRKHLRSLPPVAGPPAVSSLNLSYSTINDITCIPLLTTPLVQAAPALLSLDLSFTNLPPSSIETLCHAFRTRTSTPSLPPLSSLALSGNNLSAPHPAPLAPLLGETLGAFPAPGLQTLLVSCCSLGPEGLLSLLNGLTRGHKLHTFKASSNSLGSPGVRALCAFLSSPAPAPGAPPPTALPNLQSLDLSLNDFLPSDAALLASSLFPRPTLREVSLCNVRIGSEGVEVMFDRMLASNNLVRIHVDQNDVGDRGCQLIAASLPSMHSLTDLSLAFNKIGQQGISSLMRALEGCATLSYLNLSGNPVSVSSAICMSFALAHHPRLESLSLDNCCLSRIAQSHIVVGIAANRWVPMKNLVGFRVAPPMVEMGFLPREARQLPNEACFRTRRDEQMRNMLSYMRGATAQQQAPPPPPPPQLSKTPESSRSTSSLAAPAAPAATPEARTLPRDNVSGMPAGPTPYQTLLELLCLIPFDEEELFELRRYFY</sequence>
<feature type="non-terminal residue" evidence="2">
    <location>
        <position position="566"/>
    </location>
</feature>
<dbReference type="InterPro" id="IPR001611">
    <property type="entry name" value="Leu-rich_rpt"/>
</dbReference>
<comment type="caution">
    <text evidence="2">The sequence shown here is derived from an EMBL/GenBank/DDBJ whole genome shotgun (WGS) entry which is preliminary data.</text>
</comment>
<dbReference type="Pfam" id="PF13516">
    <property type="entry name" value="LRR_6"/>
    <property type="match status" value="3"/>
</dbReference>
<dbReference type="Proteomes" id="UP001165060">
    <property type="component" value="Unassembled WGS sequence"/>
</dbReference>
<evidence type="ECO:0000313" key="2">
    <source>
        <dbReference type="EMBL" id="GMI20319.1"/>
    </source>
</evidence>
<proteinExistence type="predicted"/>
<dbReference type="PANTHER" id="PTHR24113:SF15">
    <property type="entry name" value="NACHT DOMAIN-CONTAINING PROTEIN"/>
    <property type="match status" value="1"/>
</dbReference>
<gene>
    <name evidence="2" type="ORF">TeGR_g615</name>
</gene>
<keyword evidence="3" id="KW-1185">Reference proteome</keyword>